<feature type="transmembrane region" description="Helical" evidence="3">
    <location>
        <begin position="258"/>
        <end position="280"/>
    </location>
</feature>
<name>A0A158Q8P2_9BILA</name>
<dbReference type="GO" id="GO:0090482">
    <property type="term" value="F:vitamin transmembrane transporter activity"/>
    <property type="evidence" value="ECO:0007669"/>
    <property type="project" value="InterPro"/>
</dbReference>
<feature type="transmembrane region" description="Helical" evidence="3">
    <location>
        <begin position="420"/>
        <end position="441"/>
    </location>
</feature>
<dbReference type="WBParaSite" id="EEL_0000827301-mRNA-1">
    <property type="protein sequence ID" value="EEL_0000827301-mRNA-1"/>
    <property type="gene ID" value="EEL_0000827301"/>
</dbReference>
<evidence type="ECO:0000313" key="4">
    <source>
        <dbReference type="Proteomes" id="UP000050640"/>
    </source>
</evidence>
<reference evidence="5" key="1">
    <citation type="submission" date="2016-04" db="UniProtKB">
        <authorList>
            <consortium name="WormBaseParasite"/>
        </authorList>
    </citation>
    <scope>IDENTIFICATION</scope>
</reference>
<evidence type="ECO:0000256" key="2">
    <source>
        <dbReference type="PIRNR" id="PIRNR028739"/>
    </source>
</evidence>
<feature type="transmembrane region" description="Helical" evidence="3">
    <location>
        <begin position="46"/>
        <end position="65"/>
    </location>
</feature>
<feature type="transmembrane region" description="Helical" evidence="3">
    <location>
        <begin position="385"/>
        <end position="408"/>
    </location>
</feature>
<keyword evidence="2 3" id="KW-0472">Membrane</keyword>
<dbReference type="AlphaFoldDB" id="A0A158Q8P2"/>
<keyword evidence="4" id="KW-1185">Reference proteome</keyword>
<dbReference type="PANTHER" id="PTHR10686">
    <property type="entry name" value="FOLATE TRANSPORTER"/>
    <property type="match status" value="1"/>
</dbReference>
<feature type="transmembrane region" description="Helical" evidence="3">
    <location>
        <begin position="330"/>
        <end position="346"/>
    </location>
</feature>
<dbReference type="NCBIfam" id="TIGR00806">
    <property type="entry name" value="rfc"/>
    <property type="match status" value="1"/>
</dbReference>
<protein>
    <submittedName>
        <fullName evidence="5">Thiamine transporter 2</fullName>
    </submittedName>
</protein>
<dbReference type="GO" id="GO:0005886">
    <property type="term" value="C:plasma membrane"/>
    <property type="evidence" value="ECO:0007669"/>
    <property type="project" value="UniProtKB-UniRule"/>
</dbReference>
<keyword evidence="2" id="KW-0813">Transport</keyword>
<evidence type="ECO:0000256" key="3">
    <source>
        <dbReference type="SAM" id="Phobius"/>
    </source>
</evidence>
<feature type="transmembrane region" description="Helical" evidence="3">
    <location>
        <begin position="72"/>
        <end position="90"/>
    </location>
</feature>
<accession>A0A158Q8P2</accession>
<keyword evidence="3" id="KW-0812">Transmembrane</keyword>
<organism evidence="4 5">
    <name type="scientific">Elaeophora elaphi</name>
    <dbReference type="NCBI Taxonomy" id="1147741"/>
    <lineage>
        <taxon>Eukaryota</taxon>
        <taxon>Metazoa</taxon>
        <taxon>Ecdysozoa</taxon>
        <taxon>Nematoda</taxon>
        <taxon>Chromadorea</taxon>
        <taxon>Rhabditida</taxon>
        <taxon>Spirurina</taxon>
        <taxon>Spiruromorpha</taxon>
        <taxon>Filarioidea</taxon>
        <taxon>Onchocercidae</taxon>
        <taxon>Elaeophora</taxon>
    </lineage>
</organism>
<feature type="transmembrane region" description="Helical" evidence="3">
    <location>
        <begin position="159"/>
        <end position="181"/>
    </location>
</feature>
<dbReference type="SUPFAM" id="SSF103473">
    <property type="entry name" value="MFS general substrate transporter"/>
    <property type="match status" value="1"/>
</dbReference>
<dbReference type="Pfam" id="PF01770">
    <property type="entry name" value="Folate_carrier"/>
    <property type="match status" value="1"/>
</dbReference>
<feature type="transmembrane region" description="Helical" evidence="3">
    <location>
        <begin position="352"/>
        <end position="378"/>
    </location>
</feature>
<dbReference type="PANTHER" id="PTHR10686:SF20">
    <property type="entry name" value="FOLATE TRANSPORTER 1"/>
    <property type="match status" value="1"/>
</dbReference>
<keyword evidence="3" id="KW-1133">Transmembrane helix</keyword>
<dbReference type="InterPro" id="IPR002666">
    <property type="entry name" value="Folate_carrier"/>
</dbReference>
<feature type="transmembrane region" description="Helical" evidence="3">
    <location>
        <begin position="133"/>
        <end position="153"/>
    </location>
</feature>
<comment type="similarity">
    <text evidence="1 2">Belongs to the reduced folate carrier (RFC) transporter (TC 2.A.48) family.</text>
</comment>
<proteinExistence type="inferred from homology"/>
<feature type="transmembrane region" description="Helical" evidence="3">
    <location>
        <begin position="300"/>
        <end position="318"/>
    </location>
</feature>
<evidence type="ECO:0000313" key="5">
    <source>
        <dbReference type="WBParaSite" id="EEL_0000827301-mRNA-1"/>
    </source>
</evidence>
<feature type="transmembrane region" description="Helical" evidence="3">
    <location>
        <begin position="102"/>
        <end position="121"/>
    </location>
</feature>
<evidence type="ECO:0000256" key="1">
    <source>
        <dbReference type="ARBA" id="ARBA00005773"/>
    </source>
</evidence>
<dbReference type="InterPro" id="IPR036259">
    <property type="entry name" value="MFS_trans_sf"/>
</dbReference>
<dbReference type="PIRSF" id="PIRSF028739">
    <property type="entry name" value="Folate_carrier"/>
    <property type="match status" value="1"/>
</dbReference>
<dbReference type="Proteomes" id="UP000050640">
    <property type="component" value="Unplaced"/>
</dbReference>
<sequence length="457" mass="52133">MHWKGTTVLVCAYGIVKEFRPATPFLTPYLVSSFKNFTDVQLYSEIYPFWTYSYLIFLVPIFFLTDILRYKPIIILEALSLCGTWALLLWGETVWHMQIMQITFGISSAAEIAYYSYLYAVVNQKYYKVITSYIRAAALVGKFFAFGLAQFLISFQYGSYLLLNQISFCSVCVVLGIAIILPSIPSKLAANKVVEAVRKISKLSHISKDYEEELQNDEQKFEERTALSVSAPNVDHGVVAYFRAIWYHFKIFKRNKIVLKWSIWWALTSCGVFQVMNYVQTLWATVQTSSDTYNGITECANTFIGIITGAFISFLVQYMNVNWSKRGEHILLVTSAFVAVFLVIMAQTEIVYVSYVLYVIVITIYHLLITAASVNIAVQLDSASYGLVFGWDTFLALFLQTILTFAIADKCGFSLPIRTQFIIYGCYFALVAIMFAVILSYKFMRYACCRRSVSQVV</sequence>
<comment type="subcellular location">
    <subcellularLocation>
        <location evidence="2">Membrane</location>
        <topology evidence="2">Multi-pass membrane protein</topology>
    </subcellularLocation>
</comment>
<dbReference type="Gene3D" id="1.20.1250.20">
    <property type="entry name" value="MFS general substrate transporter like domains"/>
    <property type="match status" value="1"/>
</dbReference>